<reference evidence="1 2" key="1">
    <citation type="submission" date="2024-11" db="EMBL/GenBank/DDBJ databases">
        <title>Chromosome-level genome assembly of Eucalyptus globulus Labill. provides insights into its genome evolution.</title>
        <authorList>
            <person name="Li X."/>
        </authorList>
    </citation>
    <scope>NUCLEOTIDE SEQUENCE [LARGE SCALE GENOMIC DNA]</scope>
    <source>
        <strain evidence="1">CL2024</strain>
        <tissue evidence="1">Fresh tender leaves</tissue>
    </source>
</reference>
<evidence type="ECO:0000313" key="1">
    <source>
        <dbReference type="EMBL" id="KAL3745602.1"/>
    </source>
</evidence>
<feature type="non-terminal residue" evidence="1">
    <location>
        <position position="1"/>
    </location>
</feature>
<gene>
    <name evidence="1" type="ORF">ACJRO7_014684</name>
</gene>
<dbReference type="Proteomes" id="UP001634007">
    <property type="component" value="Unassembled WGS sequence"/>
</dbReference>
<comment type="caution">
    <text evidence="1">The sequence shown here is derived from an EMBL/GenBank/DDBJ whole genome shotgun (WGS) entry which is preliminary data.</text>
</comment>
<name>A0ABD3L209_EUCGL</name>
<protein>
    <submittedName>
        <fullName evidence="1">Uncharacterized protein</fullName>
    </submittedName>
</protein>
<dbReference type="AlphaFoldDB" id="A0ABD3L209"/>
<dbReference type="EMBL" id="JBJKBG010000003">
    <property type="protein sequence ID" value="KAL3745602.1"/>
    <property type="molecule type" value="Genomic_DNA"/>
</dbReference>
<accession>A0ABD3L209</accession>
<evidence type="ECO:0000313" key="2">
    <source>
        <dbReference type="Proteomes" id="UP001634007"/>
    </source>
</evidence>
<organism evidence="1 2">
    <name type="scientific">Eucalyptus globulus</name>
    <name type="common">Tasmanian blue gum</name>
    <dbReference type="NCBI Taxonomy" id="34317"/>
    <lineage>
        <taxon>Eukaryota</taxon>
        <taxon>Viridiplantae</taxon>
        <taxon>Streptophyta</taxon>
        <taxon>Embryophyta</taxon>
        <taxon>Tracheophyta</taxon>
        <taxon>Spermatophyta</taxon>
        <taxon>Magnoliopsida</taxon>
        <taxon>eudicotyledons</taxon>
        <taxon>Gunneridae</taxon>
        <taxon>Pentapetalae</taxon>
        <taxon>rosids</taxon>
        <taxon>malvids</taxon>
        <taxon>Myrtales</taxon>
        <taxon>Myrtaceae</taxon>
        <taxon>Myrtoideae</taxon>
        <taxon>Eucalypteae</taxon>
        <taxon>Eucalyptus</taxon>
    </lineage>
</organism>
<keyword evidence="2" id="KW-1185">Reference proteome</keyword>
<sequence>GCGGVGDDAGAGLECAGMAEFFVGWRNHCKWRCNDLKASGILCSPEQKQASRLERRDTSGSCGRWKGVVEYHHKHDPSSGTDVKR</sequence>
<proteinExistence type="predicted"/>